<reference evidence="2 3" key="1">
    <citation type="submission" date="2015-12" db="EMBL/GenBank/DDBJ databases">
        <authorList>
            <person name="Shamseldin A."/>
            <person name="Moawad H."/>
            <person name="Abd El-Rahim W.M."/>
            <person name="Sadowsky M.J."/>
        </authorList>
    </citation>
    <scope>NUCLEOTIDE SEQUENCE [LARGE SCALE GENOMIC DNA]</scope>
    <source>
        <strain evidence="2 3">SJ5A-1</strain>
    </source>
</reference>
<dbReference type="AlphaFoldDB" id="A0A0W7WQH4"/>
<dbReference type="Proteomes" id="UP000054396">
    <property type="component" value="Unassembled WGS sequence"/>
</dbReference>
<accession>A0A0W7WQH4</accession>
<evidence type="ECO:0000313" key="2">
    <source>
        <dbReference type="EMBL" id="KUF12863.1"/>
    </source>
</evidence>
<organism evidence="2 3">
    <name type="scientific">Pseudoponticoccus marisrubri</name>
    <dbReference type="NCBI Taxonomy" id="1685382"/>
    <lineage>
        <taxon>Bacteria</taxon>
        <taxon>Pseudomonadati</taxon>
        <taxon>Pseudomonadota</taxon>
        <taxon>Alphaproteobacteria</taxon>
        <taxon>Rhodobacterales</taxon>
        <taxon>Roseobacteraceae</taxon>
        <taxon>Pseudoponticoccus</taxon>
    </lineage>
</organism>
<gene>
    <name evidence="2" type="ORF">AVJ23_02720</name>
</gene>
<name>A0A0W7WQH4_9RHOB</name>
<dbReference type="PROSITE" id="PS51257">
    <property type="entry name" value="PROKAR_LIPOPROTEIN"/>
    <property type="match status" value="1"/>
</dbReference>
<keyword evidence="1" id="KW-0732">Signal</keyword>
<feature type="chain" id="PRO_5006936582" description="Succinate dehydrogenase" evidence="1">
    <location>
        <begin position="23"/>
        <end position="106"/>
    </location>
</feature>
<feature type="signal peptide" evidence="1">
    <location>
        <begin position="1"/>
        <end position="22"/>
    </location>
</feature>
<evidence type="ECO:0008006" key="4">
    <source>
        <dbReference type="Google" id="ProtNLM"/>
    </source>
</evidence>
<sequence>MIRPALGTALLALGLAACSPQAQDRITRDAARATLTRVVTDRYPALPVEPAIDCLIDNASAVQIRALAADAVLGPTEGTIEIVSQIVSKPETLTCLAAEGLPALLR</sequence>
<dbReference type="EMBL" id="LPXO01000001">
    <property type="protein sequence ID" value="KUF12863.1"/>
    <property type="molecule type" value="Genomic_DNA"/>
</dbReference>
<dbReference type="STRING" id="1685382.AVJ23_02720"/>
<protein>
    <recommendedName>
        <fullName evidence="4">Succinate dehydrogenase</fullName>
    </recommendedName>
</protein>
<comment type="caution">
    <text evidence="2">The sequence shown here is derived from an EMBL/GenBank/DDBJ whole genome shotgun (WGS) entry which is preliminary data.</text>
</comment>
<evidence type="ECO:0000256" key="1">
    <source>
        <dbReference type="SAM" id="SignalP"/>
    </source>
</evidence>
<evidence type="ECO:0000313" key="3">
    <source>
        <dbReference type="Proteomes" id="UP000054396"/>
    </source>
</evidence>
<proteinExistence type="predicted"/>
<dbReference type="OrthoDB" id="7867642at2"/>
<keyword evidence="3" id="KW-1185">Reference proteome</keyword>